<dbReference type="GO" id="GO:0010088">
    <property type="term" value="P:phloem development"/>
    <property type="evidence" value="ECO:0007669"/>
    <property type="project" value="InterPro"/>
</dbReference>
<sequence length="179" mass="20221">MGCQGSGSLGGICCDLWRIEALGGLIKAMLDLTKCIVEFKSLPSQSIVACASIIMNLIGISHEYIASTTEAWELSSLAHKVNNIHSHLNKQLSLCHQHIAMMKHNEAYRTLVRLFETPHIDNMKVLKALIYPKDDQLPLFESSTKRRVNIETLRRKIVLLLISELEFSQEELSPFEFNV</sequence>
<reference evidence="2" key="1">
    <citation type="submission" date="2023-02" db="EMBL/GenBank/DDBJ databases">
        <title>Genome of toxic invasive species Heracleum sosnowskyi carries increased number of genes despite the absence of recent whole-genome duplications.</title>
        <authorList>
            <person name="Schelkunov M."/>
            <person name="Shtratnikova V."/>
            <person name="Makarenko M."/>
            <person name="Klepikova A."/>
            <person name="Omelchenko D."/>
            <person name="Novikova G."/>
            <person name="Obukhova E."/>
            <person name="Bogdanov V."/>
            <person name="Penin A."/>
            <person name="Logacheva M."/>
        </authorList>
    </citation>
    <scope>NUCLEOTIDE SEQUENCE</scope>
    <source>
        <strain evidence="2">Hsosn_3</strain>
        <tissue evidence="2">Leaf</tissue>
    </source>
</reference>
<dbReference type="InterPro" id="IPR027942">
    <property type="entry name" value="SEO_N"/>
</dbReference>
<keyword evidence="3" id="KW-1185">Reference proteome</keyword>
<evidence type="ECO:0000313" key="2">
    <source>
        <dbReference type="EMBL" id="KAK1395714.1"/>
    </source>
</evidence>
<protein>
    <recommendedName>
        <fullName evidence="1">Sieve element occlusion N-terminal domain-containing protein</fullName>
    </recommendedName>
</protein>
<dbReference type="AlphaFoldDB" id="A0AAD8J2J4"/>
<name>A0AAD8J2J4_9APIA</name>
<organism evidence="2 3">
    <name type="scientific">Heracleum sosnowskyi</name>
    <dbReference type="NCBI Taxonomy" id="360622"/>
    <lineage>
        <taxon>Eukaryota</taxon>
        <taxon>Viridiplantae</taxon>
        <taxon>Streptophyta</taxon>
        <taxon>Embryophyta</taxon>
        <taxon>Tracheophyta</taxon>
        <taxon>Spermatophyta</taxon>
        <taxon>Magnoliopsida</taxon>
        <taxon>eudicotyledons</taxon>
        <taxon>Gunneridae</taxon>
        <taxon>Pentapetalae</taxon>
        <taxon>asterids</taxon>
        <taxon>campanulids</taxon>
        <taxon>Apiales</taxon>
        <taxon>Apiaceae</taxon>
        <taxon>Apioideae</taxon>
        <taxon>apioid superclade</taxon>
        <taxon>Tordylieae</taxon>
        <taxon>Tordyliinae</taxon>
        <taxon>Heracleum</taxon>
    </lineage>
</organism>
<dbReference type="EMBL" id="JAUIZM010000002">
    <property type="protein sequence ID" value="KAK1395714.1"/>
    <property type="molecule type" value="Genomic_DNA"/>
</dbReference>
<reference evidence="2" key="2">
    <citation type="submission" date="2023-05" db="EMBL/GenBank/DDBJ databases">
        <authorList>
            <person name="Schelkunov M.I."/>
        </authorList>
    </citation>
    <scope>NUCLEOTIDE SEQUENCE</scope>
    <source>
        <strain evidence="2">Hsosn_3</strain>
        <tissue evidence="2">Leaf</tissue>
    </source>
</reference>
<dbReference type="PANTHER" id="PTHR33232">
    <property type="entry name" value="PROTEIN SIEVE ELEMENT OCCLUSION B-LIKE"/>
    <property type="match status" value="1"/>
</dbReference>
<comment type="caution">
    <text evidence="2">The sequence shown here is derived from an EMBL/GenBank/DDBJ whole genome shotgun (WGS) entry which is preliminary data.</text>
</comment>
<dbReference type="Proteomes" id="UP001237642">
    <property type="component" value="Unassembled WGS sequence"/>
</dbReference>
<dbReference type="Pfam" id="PF14576">
    <property type="entry name" value="SEO_N"/>
    <property type="match status" value="1"/>
</dbReference>
<dbReference type="InterPro" id="IPR039299">
    <property type="entry name" value="SEOA"/>
</dbReference>
<evidence type="ECO:0000259" key="1">
    <source>
        <dbReference type="Pfam" id="PF14576"/>
    </source>
</evidence>
<evidence type="ECO:0000313" key="3">
    <source>
        <dbReference type="Proteomes" id="UP001237642"/>
    </source>
</evidence>
<gene>
    <name evidence="2" type="ORF">POM88_005577</name>
</gene>
<proteinExistence type="predicted"/>
<dbReference type="PANTHER" id="PTHR33232:SF20">
    <property type="entry name" value="PROTEIN SIEVE ELEMENT OCCLUSION B-LIKE"/>
    <property type="match status" value="1"/>
</dbReference>
<feature type="domain" description="Sieve element occlusion N-terminal" evidence="1">
    <location>
        <begin position="45"/>
        <end position="119"/>
    </location>
</feature>
<accession>A0AAD8J2J4</accession>